<dbReference type="SUPFAM" id="SSF53335">
    <property type="entry name" value="S-adenosyl-L-methionine-dependent methyltransferases"/>
    <property type="match status" value="2"/>
</dbReference>
<keyword evidence="6" id="KW-0325">Glycoprotein</keyword>
<dbReference type="GO" id="GO:0016020">
    <property type="term" value="C:membrane"/>
    <property type="evidence" value="ECO:0007669"/>
    <property type="project" value="UniProtKB-SubCell"/>
</dbReference>
<dbReference type="Gramene" id="OPUNC10G14610.1">
    <property type="protein sequence ID" value="OPUNC10G14610.1"/>
    <property type="gene ID" value="OPUNC10G14610"/>
</dbReference>
<evidence type="ECO:0000313" key="9">
    <source>
        <dbReference type="Proteomes" id="UP000026962"/>
    </source>
</evidence>
<feature type="region of interest" description="Disordered" evidence="7">
    <location>
        <begin position="88"/>
        <end position="110"/>
    </location>
</feature>
<evidence type="ECO:0000256" key="5">
    <source>
        <dbReference type="ARBA" id="ARBA00037847"/>
    </source>
</evidence>
<dbReference type="EC" id="2.1.1.-" evidence="6"/>
<dbReference type="STRING" id="4537.A0A0E0M9W2"/>
<evidence type="ECO:0000313" key="8">
    <source>
        <dbReference type="EnsemblPlants" id="OPUNC10G14610.1"/>
    </source>
</evidence>
<dbReference type="Gene3D" id="3.40.50.150">
    <property type="entry name" value="Vaccinia Virus protein VP39"/>
    <property type="match status" value="1"/>
</dbReference>
<dbReference type="GO" id="GO:0005768">
    <property type="term" value="C:endosome"/>
    <property type="evidence" value="ECO:0007669"/>
    <property type="project" value="TreeGrafter"/>
</dbReference>
<protein>
    <recommendedName>
        <fullName evidence="6">Methyltransferase</fullName>
        <ecNumber evidence="6">2.1.1.-</ecNumber>
    </recommendedName>
</protein>
<name>A0A0E0M9W2_ORYPU</name>
<dbReference type="InterPro" id="IPR029063">
    <property type="entry name" value="SAM-dependent_MTases_sf"/>
</dbReference>
<dbReference type="PANTHER" id="PTHR10108:SF1049">
    <property type="entry name" value="METHYLTRANSFERASE"/>
    <property type="match status" value="1"/>
</dbReference>
<keyword evidence="4 6" id="KW-0735">Signal-anchor</keyword>
<evidence type="ECO:0000256" key="1">
    <source>
        <dbReference type="ARBA" id="ARBA00004606"/>
    </source>
</evidence>
<evidence type="ECO:0000256" key="3">
    <source>
        <dbReference type="ARBA" id="ARBA00022603"/>
    </source>
</evidence>
<organism evidence="8">
    <name type="scientific">Oryza punctata</name>
    <name type="common">Red rice</name>
    <dbReference type="NCBI Taxonomy" id="4537"/>
    <lineage>
        <taxon>Eukaryota</taxon>
        <taxon>Viridiplantae</taxon>
        <taxon>Streptophyta</taxon>
        <taxon>Embryophyta</taxon>
        <taxon>Tracheophyta</taxon>
        <taxon>Spermatophyta</taxon>
        <taxon>Magnoliopsida</taxon>
        <taxon>Liliopsida</taxon>
        <taxon>Poales</taxon>
        <taxon>Poaceae</taxon>
        <taxon>BOP clade</taxon>
        <taxon>Oryzoideae</taxon>
        <taxon>Oryzeae</taxon>
        <taxon>Oryzinae</taxon>
        <taxon>Oryza</taxon>
    </lineage>
</organism>
<dbReference type="GO" id="GO:0008168">
    <property type="term" value="F:methyltransferase activity"/>
    <property type="evidence" value="ECO:0007669"/>
    <property type="project" value="UniProtKB-UniRule"/>
</dbReference>
<dbReference type="Pfam" id="PF03141">
    <property type="entry name" value="Methyltransf_29"/>
    <property type="match status" value="2"/>
</dbReference>
<accession>A0A0E0M9W2</accession>
<dbReference type="InterPro" id="IPR004159">
    <property type="entry name" value="Put_SAM_MeTrfase"/>
</dbReference>
<dbReference type="EnsemblPlants" id="OPUNC10G14610.1">
    <property type="protein sequence ID" value="OPUNC10G14610.1"/>
    <property type="gene ID" value="OPUNC10G14610"/>
</dbReference>
<evidence type="ECO:0000256" key="4">
    <source>
        <dbReference type="ARBA" id="ARBA00022968"/>
    </source>
</evidence>
<feature type="compositionally biased region" description="Low complexity" evidence="7">
    <location>
        <begin position="89"/>
        <end position="110"/>
    </location>
</feature>
<dbReference type="GO" id="GO:0032259">
    <property type="term" value="P:methylation"/>
    <property type="evidence" value="ECO:0007669"/>
    <property type="project" value="UniProtKB-KW"/>
</dbReference>
<keyword evidence="3 6" id="KW-0489">Methyltransferase</keyword>
<evidence type="ECO:0000256" key="2">
    <source>
        <dbReference type="ARBA" id="ARBA00008361"/>
    </source>
</evidence>
<reference evidence="8" key="2">
    <citation type="submission" date="2018-05" db="EMBL/GenBank/DDBJ databases">
        <title>OpunRS2 (Oryza punctata Reference Sequence Version 2).</title>
        <authorList>
            <person name="Zhang J."/>
            <person name="Kudrna D."/>
            <person name="Lee S."/>
            <person name="Talag J."/>
            <person name="Welchert J."/>
            <person name="Wing R.A."/>
        </authorList>
    </citation>
    <scope>NUCLEOTIDE SEQUENCE [LARGE SCALE GENOMIC DNA]</scope>
</reference>
<dbReference type="HOGENOM" id="CLU_010485_2_0_1"/>
<keyword evidence="6" id="KW-0808">Transferase</keyword>
<dbReference type="OMA" id="DWCEPLP"/>
<dbReference type="GO" id="GO:0005802">
    <property type="term" value="C:trans-Golgi network"/>
    <property type="evidence" value="ECO:0007669"/>
    <property type="project" value="TreeGrafter"/>
</dbReference>
<proteinExistence type="inferred from homology"/>
<sequence length="609" mass="65149">MPNTGSLPTSRAGTGGARRCGRVTHVDLLTVVLAAMLCWASYTLSIWHNSRGAADSSVLGLVVGATVCSDADEELDFEARHAAENAGLSVSSSGPANSSARRALSSSGAAPAAAGTTSRYRAPFPWPASRDVVWAGNSARGAEAAAAAAGRKWARVDGDMLRFTDAGAVRAYADVVLRLVAAPVRTALDVGAMHGGSWAAEVMSRGVVSVSVAAPWGASDGAALVELALERGVPAMLAAAAGAPSHRLPFPPGAFDMAHCGRCLVPWHLHGRWFLMEIDRVLRPGGYWVHSGVPANGTHERATIEAAAASMCWRSVADQSGVTVWQKPVSHVGCDAGENPPRLCVGQNSEDNKRESDVEPCITPIQEGAAPTLEATATEVLRHDGETWKRRVARYKAVATQLGQKGRLRNLLDMNARLGGFAAALADDPVWVMNVVPAADGGGDTDTDMDTDTLAAIYDRGLVGAYHDWCEPLPTHPMSYDLLHADSLFTLYKNRCDMEGILLEMDRMLRPGRAVIIRDDIAILAKIKNFFTDRMRWDCQIFDGEDGSNDREKILFATKTCCYLHVFLLAPFLVYDSTTGGVGYYAQWCYTLGISSQGTLIPLWVANQP</sequence>
<evidence type="ECO:0000256" key="6">
    <source>
        <dbReference type="RuleBase" id="RU366043"/>
    </source>
</evidence>
<evidence type="ECO:0000256" key="7">
    <source>
        <dbReference type="SAM" id="MobiDB-lite"/>
    </source>
</evidence>
<dbReference type="AlphaFoldDB" id="A0A0E0M9W2"/>
<dbReference type="eggNOG" id="ENOG502QQT2">
    <property type="taxonomic scope" value="Eukaryota"/>
</dbReference>
<keyword evidence="4 6" id="KW-0812">Transmembrane</keyword>
<comment type="subcellular location">
    <subcellularLocation>
        <location evidence="5">Endomembrane system</location>
        <topology evidence="5">Single-pass membrane protein</topology>
    </subcellularLocation>
    <subcellularLocation>
        <location evidence="1 6">Membrane</location>
        <topology evidence="1 6">Single-pass type II membrane protein</topology>
    </subcellularLocation>
</comment>
<comment type="similarity">
    <text evidence="2 6">Belongs to the methyltransferase superfamily.</text>
</comment>
<dbReference type="Proteomes" id="UP000026962">
    <property type="component" value="Chromosome 10"/>
</dbReference>
<reference evidence="8" key="1">
    <citation type="submission" date="2015-04" db="UniProtKB">
        <authorList>
            <consortium name="EnsemblPlants"/>
        </authorList>
    </citation>
    <scope>IDENTIFICATION</scope>
</reference>
<keyword evidence="9" id="KW-1185">Reference proteome</keyword>
<dbReference type="PANTHER" id="PTHR10108">
    <property type="entry name" value="SAM-DEPENDENT METHYLTRANSFERASE"/>
    <property type="match status" value="1"/>
</dbReference>